<evidence type="ECO:0000259" key="1">
    <source>
        <dbReference type="Pfam" id="PF22725"/>
    </source>
</evidence>
<keyword evidence="3" id="KW-1185">Reference proteome</keyword>
<dbReference type="InterPro" id="IPR036291">
    <property type="entry name" value="NAD(P)-bd_dom_sf"/>
</dbReference>
<feature type="domain" description="GFO/IDH/MocA-like oxidoreductase" evidence="1">
    <location>
        <begin position="106"/>
        <end position="201"/>
    </location>
</feature>
<dbReference type="InterPro" id="IPR055170">
    <property type="entry name" value="GFO_IDH_MocA-like_dom"/>
</dbReference>
<dbReference type="Gene3D" id="3.30.360.10">
    <property type="entry name" value="Dihydrodipicolinate Reductase, domain 2"/>
    <property type="match status" value="1"/>
</dbReference>
<sequence>MVSRRPHVEMRCFLTLHQALEATQPDYVVIATETAAHIDSLLNLVEAQYDGRVLIEKPLDVFHRKLPENRFRLAAVAYNLRFHPLLAALKNALRGQNVISAQIYCGQYLPDWRPGTDYRHSYSSQTALGGGVLRDLSHELDYLLWLFGACERVAAIGGKNGPLDIRSDDSWGMLMSLANCPIATVQINYLDRPGRREIVVNTAEHTYAADLSQGKLVTDGVPTNIACERDETYRLQHRAMLSDDAQPSLCTLEQGEAVMKLISAVEQAAATGQWVLC</sequence>
<dbReference type="Gene3D" id="3.40.50.720">
    <property type="entry name" value="NAD(P)-binding Rossmann-like Domain"/>
    <property type="match status" value="1"/>
</dbReference>
<protein>
    <submittedName>
        <fullName evidence="2">Predicted dehydrogenase</fullName>
    </submittedName>
</protein>
<dbReference type="PANTHER" id="PTHR43377">
    <property type="entry name" value="BILIVERDIN REDUCTASE A"/>
    <property type="match status" value="1"/>
</dbReference>
<name>A0A1H6IW43_MAGFU</name>
<dbReference type="Proteomes" id="UP000182983">
    <property type="component" value="Unassembled WGS sequence"/>
</dbReference>
<reference evidence="3" key="1">
    <citation type="submission" date="2016-10" db="EMBL/GenBank/DDBJ databases">
        <authorList>
            <person name="Varghese N."/>
            <person name="Submissions S."/>
        </authorList>
    </citation>
    <scope>NUCLEOTIDE SEQUENCE [LARGE SCALE GENOMIC DNA]</scope>
    <source>
        <strain evidence="3">DSM 13234</strain>
    </source>
</reference>
<proteinExistence type="predicted"/>
<evidence type="ECO:0000313" key="3">
    <source>
        <dbReference type="Proteomes" id="UP000182983"/>
    </source>
</evidence>
<accession>A0A1H6IW43</accession>
<dbReference type="InterPro" id="IPR051450">
    <property type="entry name" value="Gfo/Idh/MocA_Oxidoreductases"/>
</dbReference>
<organism evidence="2 3">
    <name type="scientific">Magnetospirillum fulvum</name>
    <name type="common">Rhodospirillum fulvum</name>
    <dbReference type="NCBI Taxonomy" id="1082"/>
    <lineage>
        <taxon>Bacteria</taxon>
        <taxon>Pseudomonadati</taxon>
        <taxon>Pseudomonadota</taxon>
        <taxon>Alphaproteobacteria</taxon>
        <taxon>Rhodospirillales</taxon>
        <taxon>Rhodospirillaceae</taxon>
        <taxon>Magnetospirillum</taxon>
    </lineage>
</organism>
<dbReference type="SUPFAM" id="SSF55347">
    <property type="entry name" value="Glyceraldehyde-3-phosphate dehydrogenase-like, C-terminal domain"/>
    <property type="match status" value="1"/>
</dbReference>
<dbReference type="Pfam" id="PF22725">
    <property type="entry name" value="GFO_IDH_MocA_C3"/>
    <property type="match status" value="1"/>
</dbReference>
<dbReference type="SUPFAM" id="SSF51735">
    <property type="entry name" value="NAD(P)-binding Rossmann-fold domains"/>
    <property type="match status" value="1"/>
</dbReference>
<dbReference type="AlphaFoldDB" id="A0A1H6IW43"/>
<dbReference type="PANTHER" id="PTHR43377:SF1">
    <property type="entry name" value="BILIVERDIN REDUCTASE A"/>
    <property type="match status" value="1"/>
</dbReference>
<evidence type="ECO:0000313" key="2">
    <source>
        <dbReference type="EMBL" id="SEH53669.1"/>
    </source>
</evidence>
<gene>
    <name evidence="2" type="ORF">SAMN04244559_02839</name>
</gene>
<dbReference type="EMBL" id="FNWO01000013">
    <property type="protein sequence ID" value="SEH53669.1"/>
    <property type="molecule type" value="Genomic_DNA"/>
</dbReference>